<evidence type="ECO:0000256" key="8">
    <source>
        <dbReference type="SAM" id="Phobius"/>
    </source>
</evidence>
<proteinExistence type="inferred from homology"/>
<dbReference type="OrthoDB" id="427659at2"/>
<dbReference type="InterPro" id="IPR001743">
    <property type="entry name" value="PSII_PsbT"/>
</dbReference>
<dbReference type="HOGENOM" id="CLU_217078_1_0_3"/>
<evidence type="ECO:0000313" key="10">
    <source>
        <dbReference type="Proteomes" id="UP000010366"/>
    </source>
</evidence>
<protein>
    <submittedName>
        <fullName evidence="9">Photosystem II reaction centre T protein</fullName>
    </submittedName>
</protein>
<evidence type="ECO:0000256" key="5">
    <source>
        <dbReference type="ARBA" id="ARBA00023078"/>
    </source>
</evidence>
<dbReference type="AlphaFoldDB" id="K9UEL8"/>
<keyword evidence="5" id="KW-0793">Thylakoid</keyword>
<dbReference type="Pfam" id="PF01405">
    <property type="entry name" value="PsbT"/>
    <property type="match status" value="1"/>
</dbReference>
<feature type="transmembrane region" description="Helical" evidence="8">
    <location>
        <begin position="6"/>
        <end position="23"/>
    </location>
</feature>
<accession>K9UEL8</accession>
<dbReference type="SUPFAM" id="SSF161029">
    <property type="entry name" value="Photosystem II reaction center protein T, PsbT"/>
    <property type="match status" value="1"/>
</dbReference>
<dbReference type="RefSeq" id="WP_015159714.1">
    <property type="nucleotide sequence ID" value="NC_019697.1"/>
</dbReference>
<keyword evidence="3 8" id="KW-0812">Transmembrane</keyword>
<dbReference type="KEGG" id="cmp:Cha6605_2513"/>
<keyword evidence="6 8" id="KW-0472">Membrane</keyword>
<dbReference type="STRING" id="1173020.Cha6605_2513"/>
<sequence length="33" mass="3711">MEATIYILVTALALGTVFFAITFREPAKIPRKK</sequence>
<evidence type="ECO:0000256" key="3">
    <source>
        <dbReference type="ARBA" id="ARBA00022692"/>
    </source>
</evidence>
<name>K9UEL8_CHAP6</name>
<dbReference type="Proteomes" id="UP000010366">
    <property type="component" value="Chromosome"/>
</dbReference>
<dbReference type="GO" id="GO:0009539">
    <property type="term" value="C:photosystem II reaction center"/>
    <property type="evidence" value="ECO:0007669"/>
    <property type="project" value="InterPro"/>
</dbReference>
<keyword evidence="10" id="KW-1185">Reference proteome</keyword>
<evidence type="ECO:0000256" key="7">
    <source>
        <dbReference type="ARBA" id="ARBA00023276"/>
    </source>
</evidence>
<comment type="similarity">
    <text evidence="1">Belongs to the PsbT family.</text>
</comment>
<keyword evidence="7" id="KW-0604">Photosystem II</keyword>
<keyword evidence="2" id="KW-0602">Photosynthesis</keyword>
<evidence type="ECO:0000313" key="9">
    <source>
        <dbReference type="EMBL" id="AFY93567.1"/>
    </source>
</evidence>
<gene>
    <name evidence="9" type="ORF">Cha6605_2513</name>
</gene>
<dbReference type="InterPro" id="IPR037268">
    <property type="entry name" value="PSII_PsbT_sf"/>
</dbReference>
<evidence type="ECO:0000256" key="2">
    <source>
        <dbReference type="ARBA" id="ARBA00022531"/>
    </source>
</evidence>
<dbReference type="GO" id="GO:0015979">
    <property type="term" value="P:photosynthesis"/>
    <property type="evidence" value="ECO:0007669"/>
    <property type="project" value="UniProtKB-KW"/>
</dbReference>
<organism evidence="9 10">
    <name type="scientific">Chamaesiphon minutus (strain ATCC 27169 / PCC 6605)</name>
    <dbReference type="NCBI Taxonomy" id="1173020"/>
    <lineage>
        <taxon>Bacteria</taxon>
        <taxon>Bacillati</taxon>
        <taxon>Cyanobacteriota</taxon>
        <taxon>Cyanophyceae</taxon>
        <taxon>Gomontiellales</taxon>
        <taxon>Chamaesiphonaceae</taxon>
        <taxon>Chamaesiphon</taxon>
    </lineage>
</organism>
<evidence type="ECO:0000256" key="1">
    <source>
        <dbReference type="ARBA" id="ARBA00008658"/>
    </source>
</evidence>
<dbReference type="EMBL" id="CP003600">
    <property type="protein sequence ID" value="AFY93567.1"/>
    <property type="molecule type" value="Genomic_DNA"/>
</dbReference>
<reference evidence="9 10" key="1">
    <citation type="submission" date="2012-05" db="EMBL/GenBank/DDBJ databases">
        <title>Finished chromosome of genome of Chamaesiphon sp. PCC 6605.</title>
        <authorList>
            <consortium name="US DOE Joint Genome Institute"/>
            <person name="Gugger M."/>
            <person name="Coursin T."/>
            <person name="Rippka R."/>
            <person name="Tandeau De Marsac N."/>
            <person name="Huntemann M."/>
            <person name="Wei C.-L."/>
            <person name="Han J."/>
            <person name="Detter J.C."/>
            <person name="Han C."/>
            <person name="Tapia R."/>
            <person name="Chen A."/>
            <person name="Kyrpides N."/>
            <person name="Mavromatis K."/>
            <person name="Markowitz V."/>
            <person name="Szeto E."/>
            <person name="Ivanova N."/>
            <person name="Pagani I."/>
            <person name="Pati A."/>
            <person name="Goodwin L."/>
            <person name="Nordberg H.P."/>
            <person name="Cantor M.N."/>
            <person name="Hua S.X."/>
            <person name="Woyke T."/>
            <person name="Kerfeld C.A."/>
        </authorList>
    </citation>
    <scope>NUCLEOTIDE SEQUENCE [LARGE SCALE GENOMIC DNA]</scope>
    <source>
        <strain evidence="10">ATCC 27169 / PCC 6605</strain>
    </source>
</reference>
<evidence type="ECO:0000256" key="6">
    <source>
        <dbReference type="ARBA" id="ARBA00023136"/>
    </source>
</evidence>
<keyword evidence="4 8" id="KW-1133">Transmembrane helix</keyword>
<evidence type="ECO:0000256" key="4">
    <source>
        <dbReference type="ARBA" id="ARBA00022989"/>
    </source>
</evidence>